<dbReference type="InterPro" id="IPR027417">
    <property type="entry name" value="P-loop_NTPase"/>
</dbReference>
<dbReference type="SUPFAM" id="SSF52540">
    <property type="entry name" value="P-loop containing nucleoside triphosphate hydrolases"/>
    <property type="match status" value="1"/>
</dbReference>
<keyword evidence="4" id="KW-1185">Reference proteome</keyword>
<evidence type="ECO:0000313" key="3">
    <source>
        <dbReference type="EMBL" id="MDX8141535.1"/>
    </source>
</evidence>
<proteinExistence type="predicted"/>
<feature type="compositionally biased region" description="Basic residues" evidence="1">
    <location>
        <begin position="859"/>
        <end position="868"/>
    </location>
</feature>
<organism evidence="3 4">
    <name type="scientific">Lentzea sokolovensis</name>
    <dbReference type="NCBI Taxonomy" id="3095429"/>
    <lineage>
        <taxon>Bacteria</taxon>
        <taxon>Bacillati</taxon>
        <taxon>Actinomycetota</taxon>
        <taxon>Actinomycetes</taxon>
        <taxon>Pseudonocardiales</taxon>
        <taxon>Pseudonocardiaceae</taxon>
        <taxon>Lentzea</taxon>
    </lineage>
</organism>
<protein>
    <recommendedName>
        <fullName evidence="2">AAA+ ATPase domain-containing protein</fullName>
    </recommendedName>
</protein>
<feature type="region of interest" description="Disordered" evidence="1">
    <location>
        <begin position="853"/>
        <end position="883"/>
    </location>
</feature>
<reference evidence="3 4" key="1">
    <citation type="submission" date="2023-11" db="EMBL/GenBank/DDBJ databases">
        <title>Lentzea sokolovensis, sp. nov., Lentzea kristufkii, sp. nov., and Lentzea miocenensis, sp. nov., rare actinobacteria from Sokolov Coal Basin, Miocene lacustrine sediment, Czech Republic.</title>
        <authorList>
            <person name="Lara A."/>
            <person name="Kotroba L."/>
            <person name="Nouioui I."/>
            <person name="Neumann-Schaal M."/>
            <person name="Mast Y."/>
            <person name="Chronakova A."/>
        </authorList>
    </citation>
    <scope>NUCLEOTIDE SEQUENCE [LARGE SCALE GENOMIC DNA]</scope>
    <source>
        <strain evidence="3 4">BCCO 10_0061</strain>
    </source>
</reference>
<name>A0ABU4UPW8_9PSEU</name>
<dbReference type="RefSeq" id="WP_319973861.1">
    <property type="nucleotide sequence ID" value="NZ_JAXAVU010000003.1"/>
</dbReference>
<dbReference type="EMBL" id="JAXAVU010000003">
    <property type="protein sequence ID" value="MDX8141535.1"/>
    <property type="molecule type" value="Genomic_DNA"/>
</dbReference>
<dbReference type="InterPro" id="IPR003593">
    <property type="entry name" value="AAA+_ATPase"/>
</dbReference>
<sequence>MVSSKAASTVSPEATGGAGTIDEYRFAAVNLVKLLRGDIAPGLPAPIMAVGLQRREAGNILDDVVLQAAPESNALRIEYQVKRAMSPVQSDTAFIDSLKQCLQSLEDNAEEIESGQLRLGLATSPSQQLNQLRKLTEIAWQHLTLESFEAIVRPGVTDRKVCDRFERVVESVAVAQLSRGRLLKTLDCRSLALTVLRSLQIWQFEIGQDGRDTIDAVGRLADVLPSDGHSALSVFTYLAEIAHEVGPKAGLIDRAMLRAKLMRREVALTVEPKQRVALAKLAAATQRELGATTWAIADRLELPRKKALDRIKAAVEANSFVLVSGSAGVGKSVLARRVIHGMTATASTVIVNLTGRSQETLADLQAELDVELAPALQAAATTGPRVMLIDGAEHALTDNARLLTAVLQAVPVDLEKAPPWTVIVTARTEAAAAVSRRLPSPPVRIDVGSADTDEVDAIVNAFPQLTPLTRHPRSNRLLQLPYLVDLLVRVDAGLDDRPLGEEDVMDHVWEQVVRRGNGERPGAGTPHGRAAACLVLAEASLDADAGSTLVSCEGDAVSGLISDEVLIRHRSRHRFAHDILLDYAVANRLLENDHQHRLTGVDEPRRLMRAIRLAMQRRLGDAKVGGPAVVCQQWSEVVELARQLEEQDGPRWRNIPYEALLAMSDPRPLLDALRSTLLTNDGEQLRQLLKVTRSFAATLVREPEIDGLQLDVVLAAPIADFVCTAGQALPQKATYLAADVVHRWLLAAWRACVPIEVHITDPQQLAQVTALWSEDDIYGDRLKAVLPALAMLGRYPTPEAQAVFDRLSDRNSELSVIVEMSDVAAATARANPGLLLLLAGRYYLDQDLRLDPAETPPAARRRRGRRRPRFDSSEEFEGGVRDHTPTYFKARNTGFAAPHYGPFQALLTISPEHGLRLIGAVVDSATAARTAVERSFEDRSDPSLTLTIHRPAWAEPVSYSGTAATWGWLRGTTSGAYPAMSALMALGQWALQESSQRPLGDVLDQVLGISRSLAIPAVAMSLITARFEAVTDELDPFLVQPLVWDFEGDPRLQKAAVILVGRGDLKRRNQLRALGHELVELTRRELTVLLGQPATDDHPKMLVAAKRARSLDVDAYRLERSSEREGTLEVSLDYPEELERGLRQHGLPFRLQLRVANITTRAVQARDEHQDADPVALWHELMDIFRQLDELDNPHLGAIHPRGEVASTVASAVLLAAARDGDTTDRQVVEDTVLTLLDAVEHSPVDDRDQHVEDRSSQWPMGADRAAATALPGVLANAELRDRCAHLIDRIEAAILALAEFRPFEVRRRLADALTDVLTLSCDDEHEARIHSLTVAVLKKIVLNAGIGPSIDYQRNRFELAEPLAEVLGSGEDLLHIGEASDALSALKCTIRLTCVHGQAAVEVLRALVDYDILVWPRHYARRLYSDIRHWRSELDHYVAAQALDGDSELLDRYLGGFAPVGEELRGLLTELAKQATTPERGALLLETYWPRILDHLLPANRNLCSDDDREHPHHSHEEDLDRALLPESPVDRGWPLWPLGTILKRWAQAFKGKPHVADHAVTCLAQYRLLGSPTSTGMVLDILGDNVRMIRQDCRAVTAWLYVILIANKDASVGHRRRLLRLLDELADVGDTDAIELQRELELQ</sequence>
<evidence type="ECO:0000256" key="1">
    <source>
        <dbReference type="SAM" id="MobiDB-lite"/>
    </source>
</evidence>
<feature type="domain" description="AAA+ ATPase" evidence="2">
    <location>
        <begin position="317"/>
        <end position="451"/>
    </location>
</feature>
<evidence type="ECO:0000313" key="4">
    <source>
        <dbReference type="Proteomes" id="UP001285352"/>
    </source>
</evidence>
<gene>
    <name evidence="3" type="ORF">SK854_05385</name>
</gene>
<evidence type="ECO:0000259" key="2">
    <source>
        <dbReference type="SMART" id="SM00382"/>
    </source>
</evidence>
<accession>A0ABU4UPW8</accession>
<dbReference type="SMART" id="SM00382">
    <property type="entry name" value="AAA"/>
    <property type="match status" value="1"/>
</dbReference>
<dbReference type="Proteomes" id="UP001285352">
    <property type="component" value="Unassembled WGS sequence"/>
</dbReference>
<comment type="caution">
    <text evidence="3">The sequence shown here is derived from an EMBL/GenBank/DDBJ whole genome shotgun (WGS) entry which is preliminary data.</text>
</comment>